<comment type="caution">
    <text evidence="1">The sequence shown here is derived from an EMBL/GenBank/DDBJ whole genome shotgun (WGS) entry which is preliminary data.</text>
</comment>
<evidence type="ECO:0000313" key="2">
    <source>
        <dbReference type="Proteomes" id="UP000544222"/>
    </source>
</evidence>
<name>A0A7W5DQH1_9PORP</name>
<sequence>MKLPLNYLLLVLMITVCQFSYGEKKIEVTVQLPSGIDYKKMSVDYNNGINYREIKPEIKNNSFTLADSCYSRYATLLISYPDSTEKDGSPTFGFWVSDKPAIIRFYRDNNVEKSNPFSHFYLTNALSVDKQGQKQLDNYISKESQDSKTYYLTHFDSIRYSKNEAYEDTLTSKQQQVAHKELSMPEYRSIQATIFRYGFSI</sequence>
<dbReference type="Proteomes" id="UP000544222">
    <property type="component" value="Unassembled WGS sequence"/>
</dbReference>
<gene>
    <name evidence="1" type="ORF">FHX64_001244</name>
</gene>
<evidence type="ECO:0000313" key="1">
    <source>
        <dbReference type="EMBL" id="MBB3187081.1"/>
    </source>
</evidence>
<dbReference type="AlphaFoldDB" id="A0A7W5DQH1"/>
<dbReference type="EMBL" id="JACHYB010000001">
    <property type="protein sequence ID" value="MBB3187081.1"/>
    <property type="molecule type" value="Genomic_DNA"/>
</dbReference>
<dbReference type="RefSeq" id="WP_183412893.1">
    <property type="nucleotide sequence ID" value="NZ_JACHYB010000001.1"/>
</dbReference>
<keyword evidence="2" id="KW-1185">Reference proteome</keyword>
<organism evidence="1 2">
    <name type="scientific">Microbacter margulisiae</name>
    <dbReference type="NCBI Taxonomy" id="1350067"/>
    <lineage>
        <taxon>Bacteria</taxon>
        <taxon>Pseudomonadati</taxon>
        <taxon>Bacteroidota</taxon>
        <taxon>Bacteroidia</taxon>
        <taxon>Bacteroidales</taxon>
        <taxon>Porphyromonadaceae</taxon>
        <taxon>Microbacter</taxon>
    </lineage>
</organism>
<proteinExistence type="predicted"/>
<accession>A0A7W5DQH1</accession>
<protein>
    <submittedName>
        <fullName evidence="1">Uncharacterized protein</fullName>
    </submittedName>
</protein>
<reference evidence="1 2" key="1">
    <citation type="submission" date="2020-08" db="EMBL/GenBank/DDBJ databases">
        <title>Genomic Encyclopedia of Type Strains, Phase IV (KMG-IV): sequencing the most valuable type-strain genomes for metagenomic binning, comparative biology and taxonomic classification.</title>
        <authorList>
            <person name="Goeker M."/>
        </authorList>
    </citation>
    <scope>NUCLEOTIDE SEQUENCE [LARGE SCALE GENOMIC DNA]</scope>
    <source>
        <strain evidence="1 2">DSM 27471</strain>
    </source>
</reference>